<evidence type="ECO:0000259" key="6">
    <source>
        <dbReference type="PROSITE" id="PS01124"/>
    </source>
</evidence>
<reference evidence="7 8" key="1">
    <citation type="journal article" date="2014" name="Int. J. Syst. Evol. Microbiol.">
        <title>Celeribacter indicus sp. nov., a polycyclic aromatic hydrocarbon-degrading bacterium from deep-sea sediment and reclassification of Huaishuia halophila as Celeribacter halophilus comb. nov.</title>
        <authorList>
            <person name="Lai Q."/>
            <person name="Cao J."/>
            <person name="Yuan J."/>
            <person name="Li F."/>
            <person name="Shao Z."/>
        </authorList>
    </citation>
    <scope>NUCLEOTIDE SEQUENCE [LARGE SCALE GENOMIC DNA]</scope>
    <source>
        <strain evidence="7">P73</strain>
    </source>
</reference>
<evidence type="ECO:0000313" key="8">
    <source>
        <dbReference type="Proteomes" id="UP000031521"/>
    </source>
</evidence>
<evidence type="ECO:0000256" key="3">
    <source>
        <dbReference type="ARBA" id="ARBA00023125"/>
    </source>
</evidence>
<proteinExistence type="predicted"/>
<keyword evidence="5" id="KW-0804">Transcription</keyword>
<evidence type="ECO:0000256" key="1">
    <source>
        <dbReference type="ARBA" id="ARBA00022491"/>
    </source>
</evidence>
<keyword evidence="8" id="KW-1185">Reference proteome</keyword>
<dbReference type="InterPro" id="IPR014710">
    <property type="entry name" value="RmlC-like_jellyroll"/>
</dbReference>
<dbReference type="SMART" id="SM00342">
    <property type="entry name" value="HTH_ARAC"/>
    <property type="match status" value="1"/>
</dbReference>
<dbReference type="PROSITE" id="PS00041">
    <property type="entry name" value="HTH_ARAC_FAMILY_1"/>
    <property type="match status" value="1"/>
</dbReference>
<dbReference type="InterPro" id="IPR011051">
    <property type="entry name" value="RmlC_Cupin_sf"/>
</dbReference>
<dbReference type="InterPro" id="IPR018060">
    <property type="entry name" value="HTH_AraC"/>
</dbReference>
<dbReference type="EMBL" id="CP004393">
    <property type="protein sequence ID" value="AJE46012.1"/>
    <property type="molecule type" value="Genomic_DNA"/>
</dbReference>
<dbReference type="AlphaFoldDB" id="A0A0B5E0L7"/>
<dbReference type="Gene3D" id="1.10.10.60">
    <property type="entry name" value="Homeodomain-like"/>
    <property type="match status" value="1"/>
</dbReference>
<dbReference type="Gene3D" id="2.60.120.10">
    <property type="entry name" value="Jelly Rolls"/>
    <property type="match status" value="1"/>
</dbReference>
<dbReference type="PROSITE" id="PS01124">
    <property type="entry name" value="HTH_ARAC_FAMILY_2"/>
    <property type="match status" value="1"/>
</dbReference>
<dbReference type="RefSeq" id="WP_043868975.1">
    <property type="nucleotide sequence ID" value="NZ_CP004393.1"/>
</dbReference>
<dbReference type="GO" id="GO:0003700">
    <property type="term" value="F:DNA-binding transcription factor activity"/>
    <property type="evidence" value="ECO:0007669"/>
    <property type="project" value="InterPro"/>
</dbReference>
<feature type="domain" description="HTH araC/xylS-type" evidence="6">
    <location>
        <begin position="150"/>
        <end position="247"/>
    </location>
</feature>
<keyword evidence="1" id="KW-0678">Repressor</keyword>
<name>A0A0B5E0L7_9RHOB</name>
<dbReference type="SUPFAM" id="SSF51182">
    <property type="entry name" value="RmlC-like cupins"/>
    <property type="match status" value="1"/>
</dbReference>
<dbReference type="PANTHER" id="PTHR11019">
    <property type="entry name" value="HTH-TYPE TRANSCRIPTIONAL REGULATOR NIMR"/>
    <property type="match status" value="1"/>
</dbReference>
<dbReference type="InterPro" id="IPR018062">
    <property type="entry name" value="HTH_AraC-typ_CS"/>
</dbReference>
<dbReference type="KEGG" id="cid:P73_1297"/>
<dbReference type="InterPro" id="IPR003313">
    <property type="entry name" value="AraC-bd"/>
</dbReference>
<evidence type="ECO:0000256" key="2">
    <source>
        <dbReference type="ARBA" id="ARBA00023015"/>
    </source>
</evidence>
<dbReference type="Pfam" id="PF02311">
    <property type="entry name" value="AraC_binding"/>
    <property type="match status" value="1"/>
</dbReference>
<gene>
    <name evidence="7" type="ORF">P73_1297</name>
</gene>
<dbReference type="PRINTS" id="PR00032">
    <property type="entry name" value="HTHARAC"/>
</dbReference>
<dbReference type="STRING" id="1208324.P73_1297"/>
<dbReference type="GO" id="GO:0043565">
    <property type="term" value="F:sequence-specific DNA binding"/>
    <property type="evidence" value="ECO:0007669"/>
    <property type="project" value="InterPro"/>
</dbReference>
<sequence>MLNSVGTEDIIGLGRRYPAGSHLEPHRHDRSQLLYGLTGTVVVTGTAGRWMMPPDSALWIPAQVLHEVDMVGEVHMRSLYLRPDLPLQMPRNCAVLSVSPLPRALLDEIAGGAAEATQKRKMLEKLVLVEIASRPILPLSLPLPEAGPMRDLCQAFSAAPDAHAKLDEWCVALNVSRRTFTRAFRTAIGLSFVEWRTRACVLAAISHLAEGQTVTRIAFDLGYDSSASFTAMFRRSTGSPPSRYRHGPDDPE</sequence>
<dbReference type="OrthoDB" id="9804543at2"/>
<dbReference type="Proteomes" id="UP000031521">
    <property type="component" value="Chromosome"/>
</dbReference>
<dbReference type="HOGENOM" id="CLU_000445_87_4_5"/>
<evidence type="ECO:0000256" key="4">
    <source>
        <dbReference type="ARBA" id="ARBA00023159"/>
    </source>
</evidence>
<dbReference type="SUPFAM" id="SSF46689">
    <property type="entry name" value="Homeodomain-like"/>
    <property type="match status" value="1"/>
</dbReference>
<evidence type="ECO:0000313" key="7">
    <source>
        <dbReference type="EMBL" id="AJE46012.1"/>
    </source>
</evidence>
<dbReference type="InterPro" id="IPR020449">
    <property type="entry name" value="Tscrpt_reg_AraC-type_HTH"/>
</dbReference>
<dbReference type="InterPro" id="IPR009057">
    <property type="entry name" value="Homeodomain-like_sf"/>
</dbReference>
<dbReference type="Pfam" id="PF12833">
    <property type="entry name" value="HTH_18"/>
    <property type="match status" value="1"/>
</dbReference>
<accession>A0A0B5E0L7</accession>
<dbReference type="CDD" id="cd06124">
    <property type="entry name" value="cupin_NimR-like_N"/>
    <property type="match status" value="1"/>
</dbReference>
<keyword evidence="3" id="KW-0238">DNA-binding</keyword>
<organism evidence="7 8">
    <name type="scientific">Celeribacter indicus</name>
    <dbReference type="NCBI Taxonomy" id="1208324"/>
    <lineage>
        <taxon>Bacteria</taxon>
        <taxon>Pseudomonadati</taxon>
        <taxon>Pseudomonadota</taxon>
        <taxon>Alphaproteobacteria</taxon>
        <taxon>Rhodobacterales</taxon>
        <taxon>Roseobacteraceae</taxon>
        <taxon>Celeribacter</taxon>
    </lineage>
</organism>
<protein>
    <submittedName>
        <fullName evidence="7">Transcriptional regulator</fullName>
    </submittedName>
</protein>
<evidence type="ECO:0000256" key="5">
    <source>
        <dbReference type="ARBA" id="ARBA00023163"/>
    </source>
</evidence>
<keyword evidence="4" id="KW-0010">Activator</keyword>
<dbReference type="FunFam" id="1.10.10.60:FF:000132">
    <property type="entry name" value="AraC family transcriptional regulator"/>
    <property type="match status" value="1"/>
</dbReference>
<keyword evidence="2" id="KW-0805">Transcription regulation</keyword>
<dbReference type="PANTHER" id="PTHR11019:SF159">
    <property type="entry name" value="TRANSCRIPTIONAL REGULATOR-RELATED"/>
    <property type="match status" value="1"/>
</dbReference>